<comment type="caution">
    <text evidence="3">The sequence shown here is derived from an EMBL/GenBank/DDBJ whole genome shotgun (WGS) entry which is preliminary data.</text>
</comment>
<evidence type="ECO:0000313" key="3">
    <source>
        <dbReference type="EMBL" id="EFV13058.1"/>
    </source>
</evidence>
<protein>
    <recommendedName>
        <fullName evidence="2">Barstar (barnase inhibitor) domain-containing protein</fullName>
    </recommendedName>
</protein>
<evidence type="ECO:0000313" key="4">
    <source>
        <dbReference type="Proteomes" id="UP000004816"/>
    </source>
</evidence>
<dbReference type="AlphaFoldDB" id="E5XRF6"/>
<proteinExistence type="inferred from homology"/>
<comment type="similarity">
    <text evidence="1">Belongs to the barstar family.</text>
</comment>
<organism evidence="3 4">
    <name type="scientific">Segniliparus rugosus (strain ATCC BAA-974 / DSM 45345 / CCUG 50838 / CIP 108380 / JCM 13579 / CDC 945)</name>
    <dbReference type="NCBI Taxonomy" id="679197"/>
    <lineage>
        <taxon>Bacteria</taxon>
        <taxon>Bacillati</taxon>
        <taxon>Actinomycetota</taxon>
        <taxon>Actinomycetes</taxon>
        <taxon>Mycobacteriales</taxon>
        <taxon>Segniliparaceae</taxon>
        <taxon>Segniliparus</taxon>
    </lineage>
</organism>
<dbReference type="eggNOG" id="COG2732">
    <property type="taxonomic scope" value="Bacteria"/>
</dbReference>
<dbReference type="SUPFAM" id="SSF52038">
    <property type="entry name" value="Barstar-related"/>
    <property type="match status" value="1"/>
</dbReference>
<keyword evidence="4" id="KW-1185">Reference proteome</keyword>
<dbReference type="Pfam" id="PF01337">
    <property type="entry name" value="Barstar"/>
    <property type="match status" value="1"/>
</dbReference>
<sequence>MTEATPAVSAFEILVGEPATFDSSASLLAAEGNIVRFIRGDKAATKQALFDEFAAALQFPFHFGHNWDALSDSLTDLDWLGVAFGYYVVIWNTDQFLAAEPEALGTFAKLVQDANETWTKSQRKPFKVVLQVSEDKADQVQAAWGKLVGALPAAAHDTAWD</sequence>
<dbReference type="EMBL" id="ACZI02000002">
    <property type="protein sequence ID" value="EFV13058.1"/>
    <property type="molecule type" value="Genomic_DNA"/>
</dbReference>
<feature type="domain" description="Barstar (barnase inhibitor)" evidence="2">
    <location>
        <begin position="36"/>
        <end position="131"/>
    </location>
</feature>
<dbReference type="STRING" id="679197.HMPREF9336_02078"/>
<dbReference type="InterPro" id="IPR035905">
    <property type="entry name" value="Barstar-like_sf"/>
</dbReference>
<accession>E5XRF6</accession>
<dbReference type="CDD" id="cd05141">
    <property type="entry name" value="Barstar_evA4336-like"/>
    <property type="match status" value="1"/>
</dbReference>
<evidence type="ECO:0000259" key="2">
    <source>
        <dbReference type="Pfam" id="PF01337"/>
    </source>
</evidence>
<evidence type="ECO:0000256" key="1">
    <source>
        <dbReference type="ARBA" id="ARBA00006845"/>
    </source>
</evidence>
<dbReference type="OrthoDB" id="5184890at2"/>
<dbReference type="Proteomes" id="UP000004816">
    <property type="component" value="Unassembled WGS sequence"/>
</dbReference>
<dbReference type="RefSeq" id="WP_007470115.1">
    <property type="nucleotide sequence ID" value="NZ_KI391953.1"/>
</dbReference>
<reference evidence="3 4" key="1">
    <citation type="journal article" date="2011" name="Stand. Genomic Sci.">
        <title>High quality draft genome sequence of Segniliparus rugosus CDC 945(T)= (ATCC BAA-974(T)).</title>
        <authorList>
            <person name="Earl A.M."/>
            <person name="Desjardins C.A."/>
            <person name="Fitzgerald M.G."/>
            <person name="Arachchi H.M."/>
            <person name="Zeng Q."/>
            <person name="Mehta T."/>
            <person name="Griggs A."/>
            <person name="Birren B.W."/>
            <person name="Toney N.C."/>
            <person name="Carr J."/>
            <person name="Posey J."/>
            <person name="Butler W.R."/>
        </authorList>
    </citation>
    <scope>NUCLEOTIDE SEQUENCE [LARGE SCALE GENOMIC DNA]</scope>
    <source>
        <strain evidence="4">ATCC BAA-974 / DSM 45345 / CCUG 50838 / CIP 108380 / JCM 13579 / CDC 945</strain>
    </source>
</reference>
<dbReference type="InterPro" id="IPR000468">
    <property type="entry name" value="Barstar"/>
</dbReference>
<dbReference type="HOGENOM" id="CLU_1642544_0_0_11"/>
<gene>
    <name evidence="3" type="ORF">HMPREF9336_02078</name>
</gene>
<name>E5XRF6_SEGRC</name>
<dbReference type="Gene3D" id="3.30.370.10">
    <property type="entry name" value="Barstar-like"/>
    <property type="match status" value="1"/>
</dbReference>